<evidence type="ECO:0000256" key="1">
    <source>
        <dbReference type="ARBA" id="ARBA00022723"/>
    </source>
</evidence>
<dbReference type="SUPFAM" id="SSF56655">
    <property type="entry name" value="Carbohydrate phosphatase"/>
    <property type="match status" value="1"/>
</dbReference>
<feature type="binding site" evidence="4">
    <location>
        <position position="214"/>
    </location>
    <ligand>
        <name>Mg(2+)</name>
        <dbReference type="ChEBI" id="CHEBI:18420"/>
        <label>1</label>
        <note>catalytic</note>
    </ligand>
</feature>
<dbReference type="Proteomes" id="UP000704960">
    <property type="component" value="Unassembled WGS sequence"/>
</dbReference>
<dbReference type="GO" id="GO:0008934">
    <property type="term" value="F:inositol monophosphate 1-phosphatase activity"/>
    <property type="evidence" value="ECO:0007669"/>
    <property type="project" value="TreeGrafter"/>
</dbReference>
<dbReference type="Pfam" id="PF00459">
    <property type="entry name" value="Inositol_P"/>
    <property type="match status" value="1"/>
</dbReference>
<dbReference type="AlphaFoldDB" id="A0A932YVS2"/>
<dbReference type="Gene3D" id="3.40.190.80">
    <property type="match status" value="1"/>
</dbReference>
<organism evidence="5 6">
    <name type="scientific">Candidatus Sungiibacteriota bacterium</name>
    <dbReference type="NCBI Taxonomy" id="2750080"/>
    <lineage>
        <taxon>Bacteria</taxon>
        <taxon>Candidatus Sungiibacteriota</taxon>
    </lineage>
</organism>
<name>A0A932YVS2_9BACT</name>
<evidence type="ECO:0000313" key="6">
    <source>
        <dbReference type="Proteomes" id="UP000704960"/>
    </source>
</evidence>
<feature type="binding site" evidence="4">
    <location>
        <position position="86"/>
    </location>
    <ligand>
        <name>Mg(2+)</name>
        <dbReference type="ChEBI" id="CHEBI:18420"/>
        <label>1</label>
        <note>catalytic</note>
    </ligand>
</feature>
<proteinExistence type="predicted"/>
<dbReference type="PROSITE" id="PS00629">
    <property type="entry name" value="IMP_1"/>
    <property type="match status" value="1"/>
</dbReference>
<feature type="binding site" evidence="4">
    <location>
        <position position="87"/>
    </location>
    <ligand>
        <name>Mg(2+)</name>
        <dbReference type="ChEBI" id="CHEBI:18420"/>
        <label>1</label>
        <note>catalytic</note>
    </ligand>
</feature>
<accession>A0A932YVS2</accession>
<dbReference type="PANTHER" id="PTHR20854:SF4">
    <property type="entry name" value="INOSITOL-1-MONOPHOSPHATASE-RELATED"/>
    <property type="match status" value="1"/>
</dbReference>
<feature type="binding site" evidence="4">
    <location>
        <position position="84"/>
    </location>
    <ligand>
        <name>Mg(2+)</name>
        <dbReference type="ChEBI" id="CHEBI:18420"/>
        <label>1</label>
        <note>catalytic</note>
    </ligand>
</feature>
<dbReference type="PANTHER" id="PTHR20854">
    <property type="entry name" value="INOSITOL MONOPHOSPHATASE"/>
    <property type="match status" value="1"/>
</dbReference>
<keyword evidence="2" id="KW-0378">Hydrolase</keyword>
<dbReference type="PROSITE" id="PS00630">
    <property type="entry name" value="IMP_2"/>
    <property type="match status" value="1"/>
</dbReference>
<dbReference type="InterPro" id="IPR020583">
    <property type="entry name" value="Inositol_monoP_metal-BS"/>
</dbReference>
<comment type="caution">
    <text evidence="5">The sequence shown here is derived from an EMBL/GenBank/DDBJ whole genome shotgun (WGS) entry which is preliminary data.</text>
</comment>
<dbReference type="GO" id="GO:0046872">
    <property type="term" value="F:metal ion binding"/>
    <property type="evidence" value="ECO:0007669"/>
    <property type="project" value="UniProtKB-KW"/>
</dbReference>
<dbReference type="InterPro" id="IPR020550">
    <property type="entry name" value="Inositol_monophosphatase_CS"/>
</dbReference>
<comment type="cofactor">
    <cofactor evidence="4">
        <name>Mg(2+)</name>
        <dbReference type="ChEBI" id="CHEBI:18420"/>
    </cofactor>
</comment>
<evidence type="ECO:0000256" key="2">
    <source>
        <dbReference type="ARBA" id="ARBA00022801"/>
    </source>
</evidence>
<dbReference type="GO" id="GO:0007165">
    <property type="term" value="P:signal transduction"/>
    <property type="evidence" value="ECO:0007669"/>
    <property type="project" value="TreeGrafter"/>
</dbReference>
<dbReference type="Gene3D" id="3.30.540.10">
    <property type="entry name" value="Fructose-1,6-Bisphosphatase, subunit A, domain 1"/>
    <property type="match status" value="1"/>
</dbReference>
<dbReference type="PRINTS" id="PR00377">
    <property type="entry name" value="IMPHPHTASES"/>
</dbReference>
<dbReference type="EMBL" id="JACQMJ010000008">
    <property type="protein sequence ID" value="MBI4132352.1"/>
    <property type="molecule type" value="Genomic_DNA"/>
</dbReference>
<keyword evidence="1 4" id="KW-0479">Metal-binding</keyword>
<sequence length="260" mass="28280">MDLQKACDFAERIARLAGDEILMRHHGTLAGFTWDQRTHIKTLADEESDCYLRREIGAAFPEHNILSEESDAREVGSAMTWVVDPLDGTVVFTSESSDYFAVCVALCDGRTPAAGVIYAPERHELYRAVRGRGAMKNGQPIAATAPLLDVRQARVALEYGKPPGRTQAVGIIDKLLAGEGVTAIFTSNCASVSLALTTSGVYHAFVAPFLQPWDMAAAAVICREAGARVTDRFGKEWELGDESIFVAHSGLHDQLMAKLR</sequence>
<gene>
    <name evidence="5" type="ORF">HY474_01835</name>
</gene>
<feature type="binding site" evidence="4">
    <location>
        <position position="68"/>
    </location>
    <ligand>
        <name>Mg(2+)</name>
        <dbReference type="ChEBI" id="CHEBI:18420"/>
        <label>1</label>
        <note>catalytic</note>
    </ligand>
</feature>
<dbReference type="GO" id="GO:0006020">
    <property type="term" value="P:inositol metabolic process"/>
    <property type="evidence" value="ECO:0007669"/>
    <property type="project" value="TreeGrafter"/>
</dbReference>
<evidence type="ECO:0000256" key="3">
    <source>
        <dbReference type="ARBA" id="ARBA00022842"/>
    </source>
</evidence>
<reference evidence="5" key="1">
    <citation type="submission" date="2020-07" db="EMBL/GenBank/DDBJ databases">
        <title>Huge and variable diversity of episymbiotic CPR bacteria and DPANN archaea in groundwater ecosystems.</title>
        <authorList>
            <person name="He C.Y."/>
            <person name="Keren R."/>
            <person name="Whittaker M."/>
            <person name="Farag I.F."/>
            <person name="Doudna J."/>
            <person name="Cate J.H.D."/>
            <person name="Banfield J.F."/>
        </authorList>
    </citation>
    <scope>NUCLEOTIDE SEQUENCE</scope>
    <source>
        <strain evidence="5">NC_groundwater_1226_Ag_S-0.1um_59_124</strain>
    </source>
</reference>
<dbReference type="InterPro" id="IPR000760">
    <property type="entry name" value="Inositol_monophosphatase-like"/>
</dbReference>
<evidence type="ECO:0000256" key="4">
    <source>
        <dbReference type="PIRSR" id="PIRSR600760-2"/>
    </source>
</evidence>
<protein>
    <submittedName>
        <fullName evidence="5">Inositol monophosphatase</fullName>
    </submittedName>
</protein>
<dbReference type="GO" id="GO:0046854">
    <property type="term" value="P:phosphatidylinositol phosphate biosynthetic process"/>
    <property type="evidence" value="ECO:0007669"/>
    <property type="project" value="InterPro"/>
</dbReference>
<keyword evidence="3 4" id="KW-0460">Magnesium</keyword>
<evidence type="ECO:0000313" key="5">
    <source>
        <dbReference type="EMBL" id="MBI4132352.1"/>
    </source>
</evidence>